<dbReference type="PANTHER" id="PTHR48111:SF1">
    <property type="entry name" value="TWO-COMPONENT RESPONSE REGULATOR ORR33"/>
    <property type="match status" value="1"/>
</dbReference>
<keyword evidence="5" id="KW-0804">Transcription</keyword>
<evidence type="ECO:0000256" key="6">
    <source>
        <dbReference type="PROSITE-ProRule" id="PRU00169"/>
    </source>
</evidence>
<dbReference type="GO" id="GO:0032993">
    <property type="term" value="C:protein-DNA complex"/>
    <property type="evidence" value="ECO:0007669"/>
    <property type="project" value="TreeGrafter"/>
</dbReference>
<evidence type="ECO:0000259" key="7">
    <source>
        <dbReference type="PROSITE" id="PS50043"/>
    </source>
</evidence>
<evidence type="ECO:0000256" key="4">
    <source>
        <dbReference type="ARBA" id="ARBA00023125"/>
    </source>
</evidence>
<protein>
    <submittedName>
        <fullName evidence="9">Response regulator</fullName>
    </submittedName>
</protein>
<dbReference type="Pfam" id="PF00072">
    <property type="entry name" value="Response_reg"/>
    <property type="match status" value="1"/>
</dbReference>
<keyword evidence="1 6" id="KW-0597">Phosphoprotein</keyword>
<dbReference type="InterPro" id="IPR039420">
    <property type="entry name" value="WalR-like"/>
</dbReference>
<dbReference type="Proteomes" id="UP000694232">
    <property type="component" value="Chromosome 1"/>
</dbReference>
<accession>A0A975UBB7</accession>
<keyword evidence="4" id="KW-0238">DNA-binding</keyword>
<feature type="domain" description="Response regulatory" evidence="8">
    <location>
        <begin position="10"/>
        <end position="124"/>
    </location>
</feature>
<proteinExistence type="predicted"/>
<keyword evidence="3" id="KW-0805">Transcription regulation</keyword>
<dbReference type="InterPro" id="IPR000792">
    <property type="entry name" value="Tscrpt_reg_LuxR_C"/>
</dbReference>
<keyword evidence="2" id="KW-0902">Two-component regulatory system</keyword>
<dbReference type="InterPro" id="IPR001789">
    <property type="entry name" value="Sig_transdc_resp-reg_receiver"/>
</dbReference>
<evidence type="ECO:0000256" key="2">
    <source>
        <dbReference type="ARBA" id="ARBA00023012"/>
    </source>
</evidence>
<evidence type="ECO:0000256" key="1">
    <source>
        <dbReference type="ARBA" id="ARBA00022553"/>
    </source>
</evidence>
<dbReference type="KEGG" id="vos:KNV97_09005"/>
<dbReference type="AlphaFoldDB" id="A0A975UBB7"/>
<keyword evidence="10" id="KW-1185">Reference proteome</keyword>
<evidence type="ECO:0000256" key="5">
    <source>
        <dbReference type="ARBA" id="ARBA00023163"/>
    </source>
</evidence>
<organism evidence="9 10">
    <name type="scientific">Vibrio ostreae</name>
    <dbReference type="NCBI Taxonomy" id="2841925"/>
    <lineage>
        <taxon>Bacteria</taxon>
        <taxon>Pseudomonadati</taxon>
        <taxon>Pseudomonadota</taxon>
        <taxon>Gammaproteobacteria</taxon>
        <taxon>Vibrionales</taxon>
        <taxon>Vibrionaceae</taxon>
        <taxon>Vibrio</taxon>
    </lineage>
</organism>
<evidence type="ECO:0000313" key="10">
    <source>
        <dbReference type="Proteomes" id="UP000694232"/>
    </source>
</evidence>
<name>A0A975UBB7_9VIBR</name>
<dbReference type="CDD" id="cd06170">
    <property type="entry name" value="LuxR_C_like"/>
    <property type="match status" value="1"/>
</dbReference>
<dbReference type="GO" id="GO:0000156">
    <property type="term" value="F:phosphorelay response regulator activity"/>
    <property type="evidence" value="ECO:0007669"/>
    <property type="project" value="TreeGrafter"/>
</dbReference>
<evidence type="ECO:0000313" key="9">
    <source>
        <dbReference type="EMBL" id="QXO18395.1"/>
    </source>
</evidence>
<dbReference type="GO" id="GO:0005829">
    <property type="term" value="C:cytosol"/>
    <property type="evidence" value="ECO:0007669"/>
    <property type="project" value="TreeGrafter"/>
</dbReference>
<dbReference type="PROSITE" id="PS50043">
    <property type="entry name" value="HTH_LUXR_2"/>
    <property type="match status" value="1"/>
</dbReference>
<dbReference type="GO" id="GO:0006355">
    <property type="term" value="P:regulation of DNA-templated transcription"/>
    <property type="evidence" value="ECO:0007669"/>
    <property type="project" value="InterPro"/>
</dbReference>
<gene>
    <name evidence="9" type="ORF">KNV97_09005</name>
</gene>
<dbReference type="SMART" id="SM00421">
    <property type="entry name" value="HTH_LUXR"/>
    <property type="match status" value="1"/>
</dbReference>
<dbReference type="PROSITE" id="PS50110">
    <property type="entry name" value="RESPONSE_REGULATORY"/>
    <property type="match status" value="1"/>
</dbReference>
<reference evidence="9" key="1">
    <citation type="submission" date="2021-06" db="EMBL/GenBank/DDBJ databases">
        <title>Vibrio nov. sp., novel gut bacterium isolated from Yellow Sea oyster.</title>
        <authorList>
            <person name="Muhammad N."/>
            <person name="Nguyen T.H."/>
            <person name="Lee Y.-J."/>
            <person name="Ko J."/>
            <person name="Kim S.-G."/>
        </authorList>
    </citation>
    <scope>NUCLEOTIDE SEQUENCE</scope>
    <source>
        <strain evidence="9">OG9-811</strain>
    </source>
</reference>
<dbReference type="SMART" id="SM00448">
    <property type="entry name" value="REC"/>
    <property type="match status" value="1"/>
</dbReference>
<dbReference type="GO" id="GO:0000976">
    <property type="term" value="F:transcription cis-regulatory region binding"/>
    <property type="evidence" value="ECO:0007669"/>
    <property type="project" value="TreeGrafter"/>
</dbReference>
<evidence type="ECO:0000259" key="8">
    <source>
        <dbReference type="PROSITE" id="PS50110"/>
    </source>
</evidence>
<dbReference type="Pfam" id="PF00196">
    <property type="entry name" value="GerE"/>
    <property type="match status" value="1"/>
</dbReference>
<dbReference type="EMBL" id="CP076643">
    <property type="protein sequence ID" value="QXO18395.1"/>
    <property type="molecule type" value="Genomic_DNA"/>
</dbReference>
<evidence type="ECO:0000256" key="3">
    <source>
        <dbReference type="ARBA" id="ARBA00023015"/>
    </source>
</evidence>
<feature type="modified residue" description="4-aspartylphosphate" evidence="6">
    <location>
        <position position="59"/>
    </location>
</feature>
<feature type="domain" description="HTH luxR-type" evidence="7">
    <location>
        <begin position="232"/>
        <end position="297"/>
    </location>
</feature>
<dbReference type="PANTHER" id="PTHR48111">
    <property type="entry name" value="REGULATOR OF RPOS"/>
    <property type="match status" value="1"/>
</dbReference>
<sequence length="302" mass="33639">MSTIMPNNIIVLVVDDSPESLGMLNATLNQAGLTVLVALNGLQALSIVERIQPDVILLDAIMPEMNGFDTCQKLKERLPATPIIFMTGLDDSAHVLRGFESGGVDYITKPVVPDEVLARIRVHSHNARLAQSAQVALDYAGQYIFCVNQRGELEWATPQAQQLISELKGEVATVWAKLQPRIATWLADEQRPAHLTLDEFSPPLDAQYAGDYNNLHRLIRLSEPKQKGNEQDLQHALQLTRRESEVAYWLSFGKTNWEIAQILSMSPRTVNKHLEQVYKKLSVDNRTAAASICIRVLEGHAS</sequence>